<dbReference type="AlphaFoldDB" id="A0A2U1S5Z1"/>
<keyword evidence="3" id="KW-1185">Reference proteome</keyword>
<dbReference type="Proteomes" id="UP000245577">
    <property type="component" value="Unassembled WGS sequence"/>
</dbReference>
<keyword evidence="1" id="KW-1133">Transmembrane helix</keyword>
<protein>
    <submittedName>
        <fullName evidence="2">Uncharacterized protein</fullName>
    </submittedName>
</protein>
<keyword evidence="1" id="KW-0472">Membrane</keyword>
<gene>
    <name evidence="2" type="ORF">MBBWO_13930</name>
</gene>
<name>A0A2U1S5Z1_9EURY</name>
<evidence type="ECO:0000256" key="1">
    <source>
        <dbReference type="SAM" id="Phobius"/>
    </source>
</evidence>
<organism evidence="2 3">
    <name type="scientific">Methanobrevibacter woesei</name>
    <dbReference type="NCBI Taxonomy" id="190976"/>
    <lineage>
        <taxon>Archaea</taxon>
        <taxon>Methanobacteriati</taxon>
        <taxon>Methanobacteriota</taxon>
        <taxon>Methanomada group</taxon>
        <taxon>Methanobacteria</taxon>
        <taxon>Methanobacteriales</taxon>
        <taxon>Methanobacteriaceae</taxon>
        <taxon>Methanobrevibacter</taxon>
    </lineage>
</organism>
<evidence type="ECO:0000313" key="2">
    <source>
        <dbReference type="EMBL" id="PWB85079.1"/>
    </source>
</evidence>
<feature type="transmembrane region" description="Helical" evidence="1">
    <location>
        <begin position="6"/>
        <end position="26"/>
    </location>
</feature>
<comment type="caution">
    <text evidence="2">The sequence shown here is derived from an EMBL/GenBank/DDBJ whole genome shotgun (WGS) entry which is preliminary data.</text>
</comment>
<proteinExistence type="predicted"/>
<evidence type="ECO:0000313" key="3">
    <source>
        <dbReference type="Proteomes" id="UP000245577"/>
    </source>
</evidence>
<accession>A0A2U1S5Z1</accession>
<sequence length="133" mass="15035">MDGKIIAAVIVIIFIGVVALSVELIYENHINCQIVYSGESSNPERGAWEVDARLEVDDINENKMHILKFDGYKGDRLINSTAYSLVGEVDENTYTLYFDEEVDKIEITLSDDKNKEIETQELLTFTQGQAIEV</sequence>
<keyword evidence="1" id="KW-0812">Transmembrane</keyword>
<reference evidence="2 3" key="1">
    <citation type="submission" date="2017-03" db="EMBL/GenBank/DDBJ databases">
        <title>Genome sequence of Methanobrevibacter wosei.</title>
        <authorList>
            <person name="Poehlein A."/>
            <person name="Seedorf H."/>
            <person name="Daniel R."/>
        </authorList>
    </citation>
    <scope>NUCLEOTIDE SEQUENCE [LARGE SCALE GENOMIC DNA]</scope>
    <source>
        <strain evidence="2 3">DSM 11979</strain>
    </source>
</reference>
<dbReference type="EMBL" id="MZGU01000006">
    <property type="protein sequence ID" value="PWB85079.1"/>
    <property type="molecule type" value="Genomic_DNA"/>
</dbReference>
<dbReference type="RefSeq" id="WP_116670172.1">
    <property type="nucleotide sequence ID" value="NZ_JALEWY010000004.1"/>
</dbReference>